<dbReference type="EMBL" id="CP040556">
    <property type="protein sequence ID" value="QLB51415.1"/>
    <property type="molecule type" value="Genomic_DNA"/>
</dbReference>
<proteinExistence type="predicted"/>
<reference evidence="1 2" key="1">
    <citation type="submission" date="2019-05" db="EMBL/GenBank/DDBJ databases">
        <title>The organization of the Streptococcus sanguinis genomes.</title>
        <authorList>
            <person name="Wu C.H."/>
            <person name="Chen Y.Y.M."/>
            <person name="Wang H.Y."/>
        </authorList>
    </citation>
    <scope>NUCLEOTIDE SEQUENCE [LARGE SCALE GENOMIC DNA]</scope>
    <source>
        <strain evidence="1 2">CGMH010</strain>
    </source>
</reference>
<protein>
    <submittedName>
        <fullName evidence="1">Uncharacterized protein</fullName>
    </submittedName>
</protein>
<sequence>MKLNTRRTTKNVTERMELLGRAYRMAQAWNFISIDEKSWKVIIKPHIIKGKFAEQIENTLTICIADINAIEHCTARQCFIENFCRFTESRKRFATEKAKKMGYSITQYNLYKRMGILNFAEIHRGGELQVWEH</sequence>
<accession>A0A7H8V4U3</accession>
<evidence type="ECO:0000313" key="1">
    <source>
        <dbReference type="EMBL" id="QLB51415.1"/>
    </source>
</evidence>
<evidence type="ECO:0000313" key="2">
    <source>
        <dbReference type="Proteomes" id="UP000509410"/>
    </source>
</evidence>
<gene>
    <name evidence="1" type="ORF">FFV08_01200</name>
</gene>
<dbReference type="Proteomes" id="UP000509410">
    <property type="component" value="Chromosome"/>
</dbReference>
<name>A0A7H8V4U3_STRSA</name>
<dbReference type="AlphaFoldDB" id="A0A7H8V4U3"/>
<organism evidence="1 2">
    <name type="scientific">Streptococcus sanguinis</name>
    <dbReference type="NCBI Taxonomy" id="1305"/>
    <lineage>
        <taxon>Bacteria</taxon>
        <taxon>Bacillati</taxon>
        <taxon>Bacillota</taxon>
        <taxon>Bacilli</taxon>
        <taxon>Lactobacillales</taxon>
        <taxon>Streptococcaceae</taxon>
        <taxon>Streptococcus</taxon>
    </lineage>
</organism>